<dbReference type="EMBL" id="JAQOWY010000589">
    <property type="protein sequence ID" value="KAK1840152.1"/>
    <property type="molecule type" value="Genomic_DNA"/>
</dbReference>
<accession>A0AAD9EA35</accession>
<protein>
    <submittedName>
        <fullName evidence="1">Uncharacterized protein</fullName>
    </submittedName>
</protein>
<name>A0AAD9EA35_9PEZI</name>
<keyword evidence="2" id="KW-1185">Reference proteome</keyword>
<sequence length="31" mass="3282">MPPWRSVPARAGPSSRRLSSLASLLLSSLST</sequence>
<evidence type="ECO:0000313" key="2">
    <source>
        <dbReference type="Proteomes" id="UP001243330"/>
    </source>
</evidence>
<reference evidence="1" key="1">
    <citation type="submission" date="2023-01" db="EMBL/GenBank/DDBJ databases">
        <title>Colletotrichum chrysophilum M932 genome sequence.</title>
        <authorList>
            <person name="Baroncelli R."/>
        </authorList>
    </citation>
    <scope>NUCLEOTIDE SEQUENCE</scope>
    <source>
        <strain evidence="1">M932</strain>
    </source>
</reference>
<dbReference type="Proteomes" id="UP001243330">
    <property type="component" value="Unassembled WGS sequence"/>
</dbReference>
<proteinExistence type="predicted"/>
<gene>
    <name evidence="1" type="ORF">CCHR01_17228</name>
</gene>
<evidence type="ECO:0000313" key="1">
    <source>
        <dbReference type="EMBL" id="KAK1840152.1"/>
    </source>
</evidence>
<organism evidence="1 2">
    <name type="scientific">Colletotrichum chrysophilum</name>
    <dbReference type="NCBI Taxonomy" id="1836956"/>
    <lineage>
        <taxon>Eukaryota</taxon>
        <taxon>Fungi</taxon>
        <taxon>Dikarya</taxon>
        <taxon>Ascomycota</taxon>
        <taxon>Pezizomycotina</taxon>
        <taxon>Sordariomycetes</taxon>
        <taxon>Hypocreomycetidae</taxon>
        <taxon>Glomerellales</taxon>
        <taxon>Glomerellaceae</taxon>
        <taxon>Colletotrichum</taxon>
        <taxon>Colletotrichum gloeosporioides species complex</taxon>
    </lineage>
</organism>
<dbReference type="AlphaFoldDB" id="A0AAD9EA35"/>
<comment type="caution">
    <text evidence="1">The sequence shown here is derived from an EMBL/GenBank/DDBJ whole genome shotgun (WGS) entry which is preliminary data.</text>
</comment>